<dbReference type="PRINTS" id="PR00321">
    <property type="entry name" value="GPROTEING"/>
</dbReference>
<keyword evidence="3 5" id="KW-0472">Membrane</keyword>
<dbReference type="GO" id="GO:0005834">
    <property type="term" value="C:heterotrimeric G-protein complex"/>
    <property type="evidence" value="ECO:0007669"/>
    <property type="project" value="InterPro"/>
</dbReference>
<dbReference type="GO" id="GO:0007186">
    <property type="term" value="P:G protein-coupled receptor signaling pathway"/>
    <property type="evidence" value="ECO:0007669"/>
    <property type="project" value="InterPro"/>
</dbReference>
<evidence type="ECO:0000256" key="2">
    <source>
        <dbReference type="ARBA" id="ARBA00022475"/>
    </source>
</evidence>
<name>A0A6P3W0R6_CLUHA</name>
<protein>
    <recommendedName>
        <fullName evidence="5">Guanine nucleotide-binding protein subunit gamma</fullName>
    </recommendedName>
</protein>
<dbReference type="InterPro" id="IPR015898">
    <property type="entry name" value="G-protein_gamma-like_dom"/>
</dbReference>
<dbReference type="SUPFAM" id="SSF48670">
    <property type="entry name" value="Transducin (heterotrimeric G protein), gamma chain"/>
    <property type="match status" value="1"/>
</dbReference>
<dbReference type="AlphaFoldDB" id="A0A6P3W0R6"/>
<reference evidence="8" key="1">
    <citation type="submission" date="2025-08" db="UniProtKB">
        <authorList>
            <consortium name="RefSeq"/>
        </authorList>
    </citation>
    <scope>IDENTIFICATION</scope>
</reference>
<dbReference type="OrthoDB" id="9933679at2759"/>
<dbReference type="KEGG" id="char:105902014"/>
<evidence type="ECO:0000256" key="1">
    <source>
        <dbReference type="ARBA" id="ARBA00007431"/>
    </source>
</evidence>
<keyword evidence="5" id="KW-0449">Lipoprotein</keyword>
<dbReference type="RefSeq" id="XP_012684982.1">
    <property type="nucleotide sequence ID" value="XM_012829528.2"/>
</dbReference>
<comment type="function">
    <text evidence="5">Guanine nucleotide-binding proteins (G proteins) are involved as a modulator or transducer in various transmembrane signaling systems. The beta and gamma chains are required for the GTPase activity, for replacement of GDP by GTP, and for G protein-effector interaction.</text>
</comment>
<dbReference type="SMART" id="SM01224">
    <property type="entry name" value="G_gamma"/>
    <property type="match status" value="1"/>
</dbReference>
<evidence type="ECO:0000259" key="6">
    <source>
        <dbReference type="PROSITE" id="PS50058"/>
    </source>
</evidence>
<feature type="domain" description="G protein gamma" evidence="6">
    <location>
        <begin position="8"/>
        <end position="74"/>
    </location>
</feature>
<comment type="similarity">
    <text evidence="1 5">Belongs to the G protein gamma family.</text>
</comment>
<keyword evidence="4 5" id="KW-0807">Transducer</keyword>
<dbReference type="CTD" id="2792"/>
<dbReference type="InterPro" id="IPR001770">
    <property type="entry name" value="G-protein_gamma"/>
</dbReference>
<keyword evidence="7" id="KW-1185">Reference proteome</keyword>
<dbReference type="GeneID" id="105902014"/>
<evidence type="ECO:0000313" key="8">
    <source>
        <dbReference type="RefSeq" id="XP_012684982.1"/>
    </source>
</evidence>
<dbReference type="Pfam" id="PF00631">
    <property type="entry name" value="G-gamma"/>
    <property type="match status" value="1"/>
</dbReference>
<dbReference type="Proteomes" id="UP000515152">
    <property type="component" value="Chromosome 19"/>
</dbReference>
<comment type="subcellular location">
    <subcellularLocation>
        <location evidence="5">Cell membrane</location>
        <topology evidence="5">Lipid-anchor</topology>
        <orientation evidence="5">Cytoplasmic side</orientation>
    </subcellularLocation>
</comment>
<dbReference type="Gene3D" id="4.10.260.10">
    <property type="entry name" value="Transducin (heterotrimeric G protein), gamma chain"/>
    <property type="match status" value="1"/>
</dbReference>
<sequence length="74" mass="8147">MPIVDVENLTDLDKAKMELEQKKKEVPLERALLSKGCTEFMEAVQATADEDPLVKGIPEATNPFKEIKGGCVIC</sequence>
<evidence type="ECO:0000256" key="4">
    <source>
        <dbReference type="ARBA" id="ARBA00023224"/>
    </source>
</evidence>
<dbReference type="PANTHER" id="PTHR13809">
    <property type="entry name" value="GUANINE NUCLEOTIDE-BINDING PROTEIN GAMMA SUBUNIT"/>
    <property type="match status" value="1"/>
</dbReference>
<evidence type="ECO:0000256" key="3">
    <source>
        <dbReference type="ARBA" id="ARBA00023136"/>
    </source>
</evidence>
<accession>A0A6P3W0R6</accession>
<evidence type="ECO:0000313" key="7">
    <source>
        <dbReference type="Proteomes" id="UP000515152"/>
    </source>
</evidence>
<comment type="subunit">
    <text evidence="5">G proteins are composed of 3 units; alpha, beta and gamma.</text>
</comment>
<gene>
    <name evidence="8" type="primary">gngt1</name>
</gene>
<dbReference type="PROSITE" id="PS50058">
    <property type="entry name" value="G_PROTEIN_GAMMA"/>
    <property type="match status" value="1"/>
</dbReference>
<organism evidence="7 8">
    <name type="scientific">Clupea harengus</name>
    <name type="common">Atlantic herring</name>
    <dbReference type="NCBI Taxonomy" id="7950"/>
    <lineage>
        <taxon>Eukaryota</taxon>
        <taxon>Metazoa</taxon>
        <taxon>Chordata</taxon>
        <taxon>Craniata</taxon>
        <taxon>Vertebrata</taxon>
        <taxon>Euteleostomi</taxon>
        <taxon>Actinopterygii</taxon>
        <taxon>Neopterygii</taxon>
        <taxon>Teleostei</taxon>
        <taxon>Clupei</taxon>
        <taxon>Clupeiformes</taxon>
        <taxon>Clupeoidei</taxon>
        <taxon>Clupeidae</taxon>
        <taxon>Clupea</taxon>
    </lineage>
</organism>
<evidence type="ECO:0000256" key="5">
    <source>
        <dbReference type="RuleBase" id="RU004973"/>
    </source>
</evidence>
<proteinExistence type="inferred from homology"/>
<dbReference type="GO" id="GO:0031681">
    <property type="term" value="F:G-protein beta-subunit binding"/>
    <property type="evidence" value="ECO:0007669"/>
    <property type="project" value="InterPro"/>
</dbReference>
<dbReference type="SMART" id="SM00224">
    <property type="entry name" value="GGL"/>
    <property type="match status" value="1"/>
</dbReference>
<keyword evidence="2 5" id="KW-1003">Cell membrane</keyword>
<dbReference type="InterPro" id="IPR036284">
    <property type="entry name" value="GGL_sf"/>
</dbReference>